<dbReference type="Proteomes" id="UP000887116">
    <property type="component" value="Unassembled WGS sequence"/>
</dbReference>
<gene>
    <name evidence="1" type="ORF">TNCT_475331</name>
</gene>
<name>A0A8X6HZP4_TRICU</name>
<keyword evidence="2" id="KW-1185">Reference proteome</keyword>
<dbReference type="EMBL" id="BMAO01020541">
    <property type="protein sequence ID" value="GFQ68220.1"/>
    <property type="molecule type" value="Genomic_DNA"/>
</dbReference>
<evidence type="ECO:0000313" key="2">
    <source>
        <dbReference type="Proteomes" id="UP000887116"/>
    </source>
</evidence>
<accession>A0A8X6HZP4</accession>
<comment type="caution">
    <text evidence="1">The sequence shown here is derived from an EMBL/GenBank/DDBJ whole genome shotgun (WGS) entry which is preliminary data.</text>
</comment>
<proteinExistence type="predicted"/>
<reference evidence="1" key="1">
    <citation type="submission" date="2020-07" db="EMBL/GenBank/DDBJ databases">
        <title>Multicomponent nature underlies the extraordinary mechanical properties of spider dragline silk.</title>
        <authorList>
            <person name="Kono N."/>
            <person name="Nakamura H."/>
            <person name="Mori M."/>
            <person name="Yoshida Y."/>
            <person name="Ohtoshi R."/>
            <person name="Malay A.D."/>
            <person name="Moran D.A.P."/>
            <person name="Tomita M."/>
            <person name="Numata K."/>
            <person name="Arakawa K."/>
        </authorList>
    </citation>
    <scope>NUCLEOTIDE SEQUENCE</scope>
</reference>
<protein>
    <submittedName>
        <fullName evidence="1">Uncharacterized protein</fullName>
    </submittedName>
</protein>
<organism evidence="1 2">
    <name type="scientific">Trichonephila clavata</name>
    <name type="common">Joro spider</name>
    <name type="synonym">Nephila clavata</name>
    <dbReference type="NCBI Taxonomy" id="2740835"/>
    <lineage>
        <taxon>Eukaryota</taxon>
        <taxon>Metazoa</taxon>
        <taxon>Ecdysozoa</taxon>
        <taxon>Arthropoda</taxon>
        <taxon>Chelicerata</taxon>
        <taxon>Arachnida</taxon>
        <taxon>Araneae</taxon>
        <taxon>Araneomorphae</taxon>
        <taxon>Entelegynae</taxon>
        <taxon>Araneoidea</taxon>
        <taxon>Nephilidae</taxon>
        <taxon>Trichonephila</taxon>
    </lineage>
</organism>
<evidence type="ECO:0000313" key="1">
    <source>
        <dbReference type="EMBL" id="GFQ68220.1"/>
    </source>
</evidence>
<dbReference type="OrthoDB" id="6439070at2759"/>
<dbReference type="AlphaFoldDB" id="A0A8X6HZP4"/>
<sequence>MRSAEEGGVGEIVHTISQREEYNSISRIHRCGLLLPAICRTPSSAQHNDPDLYSFRQVVGMVDIGLLINQNCFLVRGKMPGHLE</sequence>